<dbReference type="Gene3D" id="1.10.357.10">
    <property type="entry name" value="Tetracycline Repressor, domain 2"/>
    <property type="match status" value="1"/>
</dbReference>
<protein>
    <submittedName>
        <fullName evidence="4">TetR/AcrR family transcriptional regulator</fullName>
    </submittedName>
</protein>
<dbReference type="PROSITE" id="PS50977">
    <property type="entry name" value="HTH_TETR_2"/>
    <property type="match status" value="1"/>
</dbReference>
<dbReference type="InterPro" id="IPR050109">
    <property type="entry name" value="HTH-type_TetR-like_transc_reg"/>
</dbReference>
<evidence type="ECO:0000256" key="1">
    <source>
        <dbReference type="ARBA" id="ARBA00023125"/>
    </source>
</evidence>
<feature type="domain" description="HTH tetR-type" evidence="3">
    <location>
        <begin position="8"/>
        <end position="68"/>
    </location>
</feature>
<dbReference type="PRINTS" id="PR00455">
    <property type="entry name" value="HTHTETR"/>
</dbReference>
<dbReference type="EMBL" id="CP070499">
    <property type="protein sequence ID" value="QSB13220.1"/>
    <property type="molecule type" value="Genomic_DNA"/>
</dbReference>
<keyword evidence="1 2" id="KW-0238">DNA-binding</keyword>
<dbReference type="Proteomes" id="UP000662857">
    <property type="component" value="Chromosome"/>
</dbReference>
<feature type="DNA-binding region" description="H-T-H motif" evidence="2">
    <location>
        <begin position="31"/>
        <end position="50"/>
    </location>
</feature>
<dbReference type="InterPro" id="IPR001647">
    <property type="entry name" value="HTH_TetR"/>
</dbReference>
<evidence type="ECO:0000259" key="3">
    <source>
        <dbReference type="PROSITE" id="PS50977"/>
    </source>
</evidence>
<sequence>MKQRLAREDRRAQLLDVAYDLVRDEGTDALTLARLAERAAVSKPVAYDHFGTRPGLLAALYRHHEERQNQQLRRALADAGDSLPAASRIVAAGYVDCLLATGPEFEEVSAALLAYEETKDYLQESRDYFVEEYRQIFTPFVALDGAAGDAVLTGLVGSAEALARAAHHGALTRDQAIDALAGIILAALGPLAHHGDHSG</sequence>
<keyword evidence="5" id="KW-1185">Reference proteome</keyword>
<dbReference type="PANTHER" id="PTHR30055">
    <property type="entry name" value="HTH-TYPE TRANSCRIPTIONAL REGULATOR RUTR"/>
    <property type="match status" value="1"/>
</dbReference>
<evidence type="ECO:0000313" key="5">
    <source>
        <dbReference type="Proteomes" id="UP000662857"/>
    </source>
</evidence>
<evidence type="ECO:0000313" key="4">
    <source>
        <dbReference type="EMBL" id="QSB13220.1"/>
    </source>
</evidence>
<organism evidence="4 5">
    <name type="scientific">Natronosporangium hydrolyticum</name>
    <dbReference type="NCBI Taxonomy" id="2811111"/>
    <lineage>
        <taxon>Bacteria</taxon>
        <taxon>Bacillati</taxon>
        <taxon>Actinomycetota</taxon>
        <taxon>Actinomycetes</taxon>
        <taxon>Micromonosporales</taxon>
        <taxon>Micromonosporaceae</taxon>
        <taxon>Natronosporangium</taxon>
    </lineage>
</organism>
<dbReference type="InterPro" id="IPR009057">
    <property type="entry name" value="Homeodomain-like_sf"/>
</dbReference>
<reference evidence="4" key="1">
    <citation type="submission" date="2021-02" db="EMBL/GenBank/DDBJ databases">
        <title>Natrosporangium hydrolyticum gen. nov., sp. nov, a haloalkaliphilic actinobacterium from a soda solonchak soil.</title>
        <authorList>
            <person name="Sorokin D.Y."/>
            <person name="Khijniak T.V."/>
            <person name="Zakharycheva A.P."/>
            <person name="Boueva O.V."/>
            <person name="Ariskina E.V."/>
            <person name="Hahnke R.L."/>
            <person name="Bunk B."/>
            <person name="Sproer C."/>
            <person name="Schumann P."/>
            <person name="Evtushenko L.I."/>
            <person name="Kublanov I.V."/>
        </authorList>
    </citation>
    <scope>NUCLEOTIDE SEQUENCE</scope>
    <source>
        <strain evidence="4">DSM 106523</strain>
    </source>
</reference>
<dbReference type="GO" id="GO:0000976">
    <property type="term" value="F:transcription cis-regulatory region binding"/>
    <property type="evidence" value="ECO:0007669"/>
    <property type="project" value="TreeGrafter"/>
</dbReference>
<dbReference type="SUPFAM" id="SSF46689">
    <property type="entry name" value="Homeodomain-like"/>
    <property type="match status" value="1"/>
</dbReference>
<proteinExistence type="predicted"/>
<gene>
    <name evidence="4" type="ORF">JQS43_16485</name>
</gene>
<dbReference type="GO" id="GO:0003700">
    <property type="term" value="F:DNA-binding transcription factor activity"/>
    <property type="evidence" value="ECO:0007669"/>
    <property type="project" value="TreeGrafter"/>
</dbReference>
<dbReference type="PANTHER" id="PTHR30055:SF223">
    <property type="entry name" value="HTH-TYPE TRANSCRIPTIONAL REGULATOR UIDR"/>
    <property type="match status" value="1"/>
</dbReference>
<dbReference type="RefSeq" id="WP_239675299.1">
    <property type="nucleotide sequence ID" value="NZ_CP070499.1"/>
</dbReference>
<dbReference type="Pfam" id="PF00440">
    <property type="entry name" value="TetR_N"/>
    <property type="match status" value="1"/>
</dbReference>
<accession>A0A895YGA5</accession>
<dbReference type="KEGG" id="nhy:JQS43_16485"/>
<name>A0A895YGA5_9ACTN</name>
<dbReference type="AlphaFoldDB" id="A0A895YGA5"/>
<evidence type="ECO:0000256" key="2">
    <source>
        <dbReference type="PROSITE-ProRule" id="PRU00335"/>
    </source>
</evidence>